<sequence length="412" mass="46257">MAAMKFEHTLPGGQHLIPKEKTGLDFLLSTHFRVAQSDDPLAKTYYTITTQDYVPWDVGQRAGPIKRVGKAPVIGHDDRFFNQRATEMQVEYQYRPVALPPATDTYKALSATNFKMHADDRKFHEYNTSQNIDFPAKDSTGTSFKMKSVKDLWKSHVPQGDPDKERLPASDYVHNYKAIDLAANRVERAAALQFGGPNPIKGDDRTQTYSTSHNDTFLGQTAPRLPPLDPPTGSNVPVGDPDKSMDRRTTFQAAYTHQDLSRPFDCSEAAINFRRTQFVLDDGLKDWNNSRSTFADSYTMTQQKALPQKPRENARNKSDLPPGDIDPYRNGERASLTTARASYGKAHKASNQLVSGADKRTKSDVLFGEKRLAGRYYTTTNGNTYTPQDLPTHAECTNLTHKSDIPVHYYGE</sequence>
<feature type="region of interest" description="Disordered" evidence="1">
    <location>
        <begin position="295"/>
        <end position="331"/>
    </location>
</feature>
<feature type="compositionally biased region" description="Polar residues" evidence="1">
    <location>
        <begin position="295"/>
        <end position="305"/>
    </location>
</feature>
<dbReference type="PANTHER" id="PTHR34828:SF1">
    <property type="entry name" value="TESTIS-EXPRESSED PROTEIN 45"/>
    <property type="match status" value="1"/>
</dbReference>
<dbReference type="PANTHER" id="PTHR34828">
    <property type="entry name" value="TESTIS-EXPRESSED PROTEIN 45"/>
    <property type="match status" value="1"/>
</dbReference>
<accession>A0AAD9KIM7</accession>
<protein>
    <submittedName>
        <fullName evidence="2">Uncharacterized protein</fullName>
    </submittedName>
</protein>
<name>A0AAD9KIM7_RIDPI</name>
<reference evidence="2" key="1">
    <citation type="journal article" date="2023" name="Mol. Biol. Evol.">
        <title>Third-Generation Sequencing Reveals the Adaptive Role of the Epigenome in Three Deep-Sea Polychaetes.</title>
        <authorList>
            <person name="Perez M."/>
            <person name="Aroh O."/>
            <person name="Sun Y."/>
            <person name="Lan Y."/>
            <person name="Juniper S.K."/>
            <person name="Young C.R."/>
            <person name="Angers B."/>
            <person name="Qian P.Y."/>
        </authorList>
    </citation>
    <scope>NUCLEOTIDE SEQUENCE</scope>
    <source>
        <strain evidence="2">R07B-5</strain>
    </source>
</reference>
<dbReference type="Pfam" id="PF15373">
    <property type="entry name" value="SAXO5-like"/>
    <property type="match status" value="1"/>
</dbReference>
<feature type="compositionally biased region" description="Basic and acidic residues" evidence="1">
    <location>
        <begin position="309"/>
        <end position="318"/>
    </location>
</feature>
<dbReference type="Proteomes" id="UP001209878">
    <property type="component" value="Unassembled WGS sequence"/>
</dbReference>
<feature type="region of interest" description="Disordered" evidence="1">
    <location>
        <begin position="220"/>
        <end position="243"/>
    </location>
</feature>
<organism evidence="2 3">
    <name type="scientific">Ridgeia piscesae</name>
    <name type="common">Tubeworm</name>
    <dbReference type="NCBI Taxonomy" id="27915"/>
    <lineage>
        <taxon>Eukaryota</taxon>
        <taxon>Metazoa</taxon>
        <taxon>Spiralia</taxon>
        <taxon>Lophotrochozoa</taxon>
        <taxon>Annelida</taxon>
        <taxon>Polychaeta</taxon>
        <taxon>Sedentaria</taxon>
        <taxon>Canalipalpata</taxon>
        <taxon>Sabellida</taxon>
        <taxon>Siboglinidae</taxon>
        <taxon>Ridgeia</taxon>
    </lineage>
</organism>
<proteinExistence type="predicted"/>
<dbReference type="InterPro" id="IPR028001">
    <property type="entry name" value="SAXO5"/>
</dbReference>
<evidence type="ECO:0000256" key="1">
    <source>
        <dbReference type="SAM" id="MobiDB-lite"/>
    </source>
</evidence>
<dbReference type="AlphaFoldDB" id="A0AAD9KIM7"/>
<keyword evidence="3" id="KW-1185">Reference proteome</keyword>
<dbReference type="EMBL" id="JAODUO010001087">
    <property type="protein sequence ID" value="KAK2171238.1"/>
    <property type="molecule type" value="Genomic_DNA"/>
</dbReference>
<evidence type="ECO:0000313" key="3">
    <source>
        <dbReference type="Proteomes" id="UP001209878"/>
    </source>
</evidence>
<gene>
    <name evidence="2" type="ORF">NP493_1087g00082</name>
</gene>
<evidence type="ECO:0000313" key="2">
    <source>
        <dbReference type="EMBL" id="KAK2171238.1"/>
    </source>
</evidence>
<comment type="caution">
    <text evidence="2">The sequence shown here is derived from an EMBL/GenBank/DDBJ whole genome shotgun (WGS) entry which is preliminary data.</text>
</comment>